<feature type="transmembrane region" description="Helical" evidence="6">
    <location>
        <begin position="54"/>
        <end position="71"/>
    </location>
</feature>
<dbReference type="RefSeq" id="WP_117158165.1">
    <property type="nucleotide sequence ID" value="NZ_QVID01000001.1"/>
</dbReference>
<proteinExistence type="predicted"/>
<protein>
    <recommendedName>
        <fullName evidence="9">Polysaccharide biosynthesis protein C-terminal domain-containing protein</fullName>
    </recommendedName>
</protein>
<feature type="transmembrane region" description="Helical" evidence="6">
    <location>
        <begin position="373"/>
        <end position="390"/>
    </location>
</feature>
<evidence type="ECO:0000256" key="6">
    <source>
        <dbReference type="SAM" id="Phobius"/>
    </source>
</evidence>
<evidence type="ECO:0000313" key="8">
    <source>
        <dbReference type="Proteomes" id="UP000261082"/>
    </source>
</evidence>
<sequence length="405" mass="47184">MLELINNKYKQYSHYLLYGSSIVFGRGLEYLWFFIISYYATKQQYGEFELYKKIIEFFAIFASLGFPALILTYTRTKQEKQDFFITGVFLSLCITIFAALILILFNANYLFLIVPILFFAIFHYSNSIYQAYNLVEKGSKYASYYKSLVSILFTVSILLFFFTIEEKEFSIIYCTYPLFIIGIIYLIKDFSIKAVITSFKKTKAILKSQFYNGSVLFLTTLVNTSFLVTDVFIINYYSGSSEGKLADYNFPLMIANMLLIVSMTLTNVDIEKYKQKHSYFKSSLRKNTLFTFLGAILLFIFYFLLTKFIYTEYENTLVVFIVILAAKVIQSLTIPYGVYLATKAVYTYVLIVLIVALLFNICFSFFLYPKYGLIGIAAVSLLGLLIRYLLYLKKYNHGRNIWRID</sequence>
<evidence type="ECO:0000256" key="2">
    <source>
        <dbReference type="ARBA" id="ARBA00022475"/>
    </source>
</evidence>
<keyword evidence="5 6" id="KW-0472">Membrane</keyword>
<dbReference type="InterPro" id="IPR050833">
    <property type="entry name" value="Poly_Biosynth_Transport"/>
</dbReference>
<accession>A0A3E1QAK0</accession>
<dbReference type="AlphaFoldDB" id="A0A3E1QAK0"/>
<dbReference type="GO" id="GO:0005886">
    <property type="term" value="C:plasma membrane"/>
    <property type="evidence" value="ECO:0007669"/>
    <property type="project" value="UniProtKB-SubCell"/>
</dbReference>
<dbReference type="EMBL" id="QVID01000001">
    <property type="protein sequence ID" value="RFN59165.1"/>
    <property type="molecule type" value="Genomic_DNA"/>
</dbReference>
<feature type="transmembrane region" description="Helical" evidence="6">
    <location>
        <begin position="316"/>
        <end position="338"/>
    </location>
</feature>
<keyword evidence="2" id="KW-1003">Cell membrane</keyword>
<dbReference type="OrthoDB" id="1438317at2"/>
<keyword evidence="3 6" id="KW-0812">Transmembrane</keyword>
<evidence type="ECO:0000313" key="7">
    <source>
        <dbReference type="EMBL" id="RFN59165.1"/>
    </source>
</evidence>
<dbReference type="Pfam" id="PF01943">
    <property type="entry name" value="Polysacc_synt"/>
    <property type="match status" value="1"/>
</dbReference>
<feature type="transmembrane region" description="Helical" evidence="6">
    <location>
        <begin position="170"/>
        <end position="187"/>
    </location>
</feature>
<feature type="transmembrane region" description="Helical" evidence="6">
    <location>
        <begin position="345"/>
        <end position="367"/>
    </location>
</feature>
<dbReference type="InterPro" id="IPR002797">
    <property type="entry name" value="Polysacc_synth"/>
</dbReference>
<feature type="transmembrane region" description="Helical" evidence="6">
    <location>
        <begin position="144"/>
        <end position="164"/>
    </location>
</feature>
<comment type="caution">
    <text evidence="7">The sequence shown here is derived from an EMBL/GenBank/DDBJ whole genome shotgun (WGS) entry which is preliminary data.</text>
</comment>
<organism evidence="7 8">
    <name type="scientific">Marixanthomonas ophiurae</name>
    <dbReference type="NCBI Taxonomy" id="387659"/>
    <lineage>
        <taxon>Bacteria</taxon>
        <taxon>Pseudomonadati</taxon>
        <taxon>Bacteroidota</taxon>
        <taxon>Flavobacteriia</taxon>
        <taxon>Flavobacteriales</taxon>
        <taxon>Flavobacteriaceae</taxon>
        <taxon>Marixanthomonas</taxon>
    </lineage>
</organism>
<evidence type="ECO:0008006" key="9">
    <source>
        <dbReference type="Google" id="ProtNLM"/>
    </source>
</evidence>
<feature type="transmembrane region" description="Helical" evidence="6">
    <location>
        <begin position="248"/>
        <end position="268"/>
    </location>
</feature>
<dbReference type="Proteomes" id="UP000261082">
    <property type="component" value="Unassembled WGS sequence"/>
</dbReference>
<evidence type="ECO:0000256" key="4">
    <source>
        <dbReference type="ARBA" id="ARBA00022989"/>
    </source>
</evidence>
<evidence type="ECO:0000256" key="5">
    <source>
        <dbReference type="ARBA" id="ARBA00023136"/>
    </source>
</evidence>
<gene>
    <name evidence="7" type="ORF">DZ858_03565</name>
</gene>
<keyword evidence="8" id="KW-1185">Reference proteome</keyword>
<feature type="transmembrane region" description="Helical" evidence="6">
    <location>
        <begin position="208"/>
        <end position="228"/>
    </location>
</feature>
<dbReference type="PANTHER" id="PTHR30250">
    <property type="entry name" value="PST FAMILY PREDICTED COLANIC ACID TRANSPORTER"/>
    <property type="match status" value="1"/>
</dbReference>
<evidence type="ECO:0000256" key="3">
    <source>
        <dbReference type="ARBA" id="ARBA00022692"/>
    </source>
</evidence>
<feature type="transmembrane region" description="Helical" evidence="6">
    <location>
        <begin position="111"/>
        <end position="132"/>
    </location>
</feature>
<dbReference type="PANTHER" id="PTHR30250:SF11">
    <property type="entry name" value="O-ANTIGEN TRANSPORTER-RELATED"/>
    <property type="match status" value="1"/>
</dbReference>
<evidence type="ECO:0000256" key="1">
    <source>
        <dbReference type="ARBA" id="ARBA00004651"/>
    </source>
</evidence>
<keyword evidence="4 6" id="KW-1133">Transmembrane helix</keyword>
<feature type="transmembrane region" description="Helical" evidence="6">
    <location>
        <begin position="12"/>
        <end position="34"/>
    </location>
</feature>
<name>A0A3E1QAK0_9FLAO</name>
<feature type="transmembrane region" description="Helical" evidence="6">
    <location>
        <begin position="83"/>
        <end position="105"/>
    </location>
</feature>
<feature type="transmembrane region" description="Helical" evidence="6">
    <location>
        <begin position="289"/>
        <end position="310"/>
    </location>
</feature>
<comment type="subcellular location">
    <subcellularLocation>
        <location evidence="1">Cell membrane</location>
        <topology evidence="1">Multi-pass membrane protein</topology>
    </subcellularLocation>
</comment>
<reference evidence="7 8" key="1">
    <citation type="journal article" date="2007" name="Int. J. Syst. Evol. Microbiol.">
        <title>Marixanthomonas ophiurae gen. nov., sp. nov., a marine bacterium of the family Flavobacteriaceae isolated from a deep-sea brittle star.</title>
        <authorList>
            <person name="Romanenko L.A."/>
            <person name="Uchino M."/>
            <person name="Frolova G.M."/>
            <person name="Mikhailov V.V."/>
        </authorList>
    </citation>
    <scope>NUCLEOTIDE SEQUENCE [LARGE SCALE GENOMIC DNA]</scope>
    <source>
        <strain evidence="7 8">KMM 3046</strain>
    </source>
</reference>